<keyword evidence="8 10" id="KW-0472">Membrane</keyword>
<evidence type="ECO:0000256" key="10">
    <source>
        <dbReference type="PROSITE-ProRule" id="PRU01193"/>
    </source>
</evidence>
<dbReference type="InterPro" id="IPR000644">
    <property type="entry name" value="CBS_dom"/>
</dbReference>
<dbReference type="InterPro" id="IPR019862">
    <property type="entry name" value="Motility-assoc_prot_GldE"/>
</dbReference>
<evidence type="ECO:0000256" key="4">
    <source>
        <dbReference type="ARBA" id="ARBA00022692"/>
    </source>
</evidence>
<keyword evidence="4 10" id="KW-0812">Transmembrane</keyword>
<evidence type="ECO:0000256" key="8">
    <source>
        <dbReference type="ARBA" id="ARBA00023136"/>
    </source>
</evidence>
<evidence type="ECO:0000256" key="3">
    <source>
        <dbReference type="ARBA" id="ARBA00022475"/>
    </source>
</evidence>
<dbReference type="InterPro" id="IPR016169">
    <property type="entry name" value="FAD-bd_PCMH_sub2"/>
</dbReference>
<evidence type="ECO:0000313" key="14">
    <source>
        <dbReference type="EMBL" id="GAA4830691.1"/>
    </source>
</evidence>
<dbReference type="Gene3D" id="3.10.580.10">
    <property type="entry name" value="CBS-domain"/>
    <property type="match status" value="1"/>
</dbReference>
<proteinExistence type="inferred from homology"/>
<evidence type="ECO:0000256" key="2">
    <source>
        <dbReference type="ARBA" id="ARBA00006337"/>
    </source>
</evidence>
<sequence>MTLVLLLFSGIISGSEVAYFSLTAEQIKTFKNSEDPTELKVFHLLEKPKKLLATVLILNNLVNVGIVTLSTYASWKMAASMNMEKDDPILFFILTVVVTAAVVFFGEIVPKVYASHRNLSFAKQVSGLLSFSVSFLSPFAFALTHMGDFVEKRLKKKGIEVSVNELNDAVEIVTAAEETINAEDILKGIVNFGSTTVRQIMQSRMDIEAVDTSMDFHQVMDRINKSGFSRIPVYTESIDNIVGILYIKDLLPHIEEQETFQWQDKVREDTFFVPENKKIDELLRDFQNKRVHIAIIVDEYGGTTGLITLEDIIEEIVGEINDEFDIKEELGYKQLNEHTFIFDGKTSLNDFCKITEANPALIDQLSGESESLGGLLLELFRKMPNANEQVTLEGMLFKVKAVDRKRIKRVEVVFDWNTVDGDRA</sequence>
<evidence type="ECO:0000256" key="11">
    <source>
        <dbReference type="SAM" id="Phobius"/>
    </source>
</evidence>
<dbReference type="PANTHER" id="PTHR22777:SF32">
    <property type="entry name" value="UPF0053 INNER MEMBRANE PROTEIN YFJD"/>
    <property type="match status" value="1"/>
</dbReference>
<evidence type="ECO:0000313" key="15">
    <source>
        <dbReference type="Proteomes" id="UP001500298"/>
    </source>
</evidence>
<dbReference type="SMART" id="SM00116">
    <property type="entry name" value="CBS"/>
    <property type="match status" value="2"/>
</dbReference>
<keyword evidence="3" id="KW-1003">Cell membrane</keyword>
<keyword evidence="15" id="KW-1185">Reference proteome</keyword>
<organism evidence="14 15">
    <name type="scientific">Algivirga pacifica</name>
    <dbReference type="NCBI Taxonomy" id="1162670"/>
    <lineage>
        <taxon>Bacteria</taxon>
        <taxon>Pseudomonadati</taxon>
        <taxon>Bacteroidota</taxon>
        <taxon>Cytophagia</taxon>
        <taxon>Cytophagales</taxon>
        <taxon>Flammeovirgaceae</taxon>
        <taxon>Algivirga</taxon>
    </lineage>
</organism>
<dbReference type="InterPro" id="IPR036318">
    <property type="entry name" value="FAD-bd_PCMH-like_sf"/>
</dbReference>
<feature type="transmembrane region" description="Helical" evidence="11">
    <location>
        <begin position="125"/>
        <end position="147"/>
    </location>
</feature>
<dbReference type="InterPro" id="IPR002550">
    <property type="entry name" value="CNNM"/>
</dbReference>
<dbReference type="Pfam" id="PF01595">
    <property type="entry name" value="CNNM"/>
    <property type="match status" value="1"/>
</dbReference>
<reference evidence="15" key="1">
    <citation type="journal article" date="2019" name="Int. J. Syst. Evol. Microbiol.">
        <title>The Global Catalogue of Microorganisms (GCM) 10K type strain sequencing project: providing services to taxonomists for standard genome sequencing and annotation.</title>
        <authorList>
            <consortium name="The Broad Institute Genomics Platform"/>
            <consortium name="The Broad Institute Genome Sequencing Center for Infectious Disease"/>
            <person name="Wu L."/>
            <person name="Ma J."/>
        </authorList>
    </citation>
    <scope>NUCLEOTIDE SEQUENCE [LARGE SCALE GENOMIC DNA]</scope>
    <source>
        <strain evidence="15">JCM 18326</strain>
    </source>
</reference>
<feature type="domain" description="CBS" evidence="12">
    <location>
        <begin position="201"/>
        <end position="260"/>
    </location>
</feature>
<evidence type="ECO:0000256" key="9">
    <source>
        <dbReference type="PROSITE-ProRule" id="PRU00703"/>
    </source>
</evidence>
<dbReference type="SUPFAM" id="SSF56176">
    <property type="entry name" value="FAD-binding/transporter-associated domain-like"/>
    <property type="match status" value="1"/>
</dbReference>
<dbReference type="InterPro" id="IPR005170">
    <property type="entry name" value="Transptr-assoc_dom"/>
</dbReference>
<name>A0ABP9D6W2_9BACT</name>
<feature type="transmembrane region" description="Helical" evidence="11">
    <location>
        <begin position="87"/>
        <end position="105"/>
    </location>
</feature>
<dbReference type="PROSITE" id="PS51371">
    <property type="entry name" value="CBS"/>
    <property type="match status" value="2"/>
</dbReference>
<dbReference type="PANTHER" id="PTHR22777">
    <property type="entry name" value="HEMOLYSIN-RELATED"/>
    <property type="match status" value="1"/>
</dbReference>
<dbReference type="Pfam" id="PF03471">
    <property type="entry name" value="CorC_HlyC"/>
    <property type="match status" value="1"/>
</dbReference>
<dbReference type="Gene3D" id="3.30.465.10">
    <property type="match status" value="1"/>
</dbReference>
<dbReference type="Pfam" id="PF00571">
    <property type="entry name" value="CBS"/>
    <property type="match status" value="2"/>
</dbReference>
<evidence type="ECO:0000259" key="12">
    <source>
        <dbReference type="PROSITE" id="PS51371"/>
    </source>
</evidence>
<accession>A0ABP9D6W2</accession>
<evidence type="ECO:0000256" key="7">
    <source>
        <dbReference type="ARBA" id="ARBA00023122"/>
    </source>
</evidence>
<keyword evidence="7 9" id="KW-0129">CBS domain</keyword>
<keyword evidence="5" id="KW-0677">Repeat</keyword>
<dbReference type="NCBIfam" id="TIGR03520">
    <property type="entry name" value="GldE"/>
    <property type="match status" value="1"/>
</dbReference>
<protein>
    <submittedName>
        <fullName evidence="14">Gliding motility-associated protein GldE</fullName>
    </submittedName>
</protein>
<dbReference type="SUPFAM" id="SSF54631">
    <property type="entry name" value="CBS-domain pair"/>
    <property type="match status" value="1"/>
</dbReference>
<feature type="domain" description="CBS" evidence="12">
    <location>
        <begin position="266"/>
        <end position="323"/>
    </location>
</feature>
<dbReference type="EMBL" id="BAABJX010000022">
    <property type="protein sequence ID" value="GAA4830691.1"/>
    <property type="molecule type" value="Genomic_DNA"/>
</dbReference>
<dbReference type="SMART" id="SM01091">
    <property type="entry name" value="CorC_HlyC"/>
    <property type="match status" value="1"/>
</dbReference>
<evidence type="ECO:0000256" key="1">
    <source>
        <dbReference type="ARBA" id="ARBA00004651"/>
    </source>
</evidence>
<feature type="transmembrane region" description="Helical" evidence="11">
    <location>
        <begin position="51"/>
        <end position="75"/>
    </location>
</feature>
<dbReference type="Proteomes" id="UP001500298">
    <property type="component" value="Unassembled WGS sequence"/>
</dbReference>
<dbReference type="PROSITE" id="PS51846">
    <property type="entry name" value="CNNM"/>
    <property type="match status" value="1"/>
</dbReference>
<evidence type="ECO:0000256" key="5">
    <source>
        <dbReference type="ARBA" id="ARBA00022737"/>
    </source>
</evidence>
<comment type="similarity">
    <text evidence="2">Belongs to the UPF0053 family.</text>
</comment>
<gene>
    <name evidence="14" type="ORF">GCM10023331_14990</name>
</gene>
<dbReference type="InterPro" id="IPR046342">
    <property type="entry name" value="CBS_dom_sf"/>
</dbReference>
<evidence type="ECO:0000259" key="13">
    <source>
        <dbReference type="PROSITE" id="PS51846"/>
    </source>
</evidence>
<comment type="subcellular location">
    <subcellularLocation>
        <location evidence="1">Cell membrane</location>
        <topology evidence="1">Multi-pass membrane protein</topology>
    </subcellularLocation>
</comment>
<keyword evidence="6 10" id="KW-1133">Transmembrane helix</keyword>
<feature type="domain" description="CNNM transmembrane" evidence="13">
    <location>
        <begin position="1"/>
        <end position="184"/>
    </location>
</feature>
<evidence type="ECO:0000256" key="6">
    <source>
        <dbReference type="ARBA" id="ARBA00022989"/>
    </source>
</evidence>
<dbReference type="InterPro" id="IPR044751">
    <property type="entry name" value="Ion_transp-like_CBS"/>
</dbReference>
<comment type="caution">
    <text evidence="14">The sequence shown here is derived from an EMBL/GenBank/DDBJ whole genome shotgun (WGS) entry which is preliminary data.</text>
</comment>
<dbReference type="CDD" id="cd04590">
    <property type="entry name" value="CBS_pair_CorC_HlyC_assoc"/>
    <property type="match status" value="1"/>
</dbReference>